<protein>
    <submittedName>
        <fullName evidence="1">Uncharacterized protein</fullName>
    </submittedName>
</protein>
<evidence type="ECO:0000313" key="2">
    <source>
        <dbReference type="Proteomes" id="UP000516380"/>
    </source>
</evidence>
<proteinExistence type="predicted"/>
<organism evidence="1 2">
    <name type="scientific">Mycobacterium kansasii</name>
    <dbReference type="NCBI Taxonomy" id="1768"/>
    <lineage>
        <taxon>Bacteria</taxon>
        <taxon>Bacillati</taxon>
        <taxon>Actinomycetota</taxon>
        <taxon>Actinomycetes</taxon>
        <taxon>Mycobacteriales</taxon>
        <taxon>Mycobacteriaceae</taxon>
        <taxon>Mycobacterium</taxon>
    </lineage>
</organism>
<keyword evidence="2" id="KW-1185">Reference proteome</keyword>
<gene>
    <name evidence="1" type="ORF">NIIDMKKI_06720</name>
</gene>
<evidence type="ECO:0000313" key="1">
    <source>
        <dbReference type="EMBL" id="BCI85466.1"/>
    </source>
</evidence>
<accession>A0A7G1I363</accession>
<name>A0A7G1I363_MYCKA</name>
<sequence length="102" mass="11320">MGVLAETVGHYRGKLFDEADDRIPGRLRAGGEARDVEVVGRNGAQRRCDLGRDHVQVGLCRRELRLDLQEAGQQPSLAEDRSQLVGGMQAAEHCAVQRTQRR</sequence>
<dbReference type="AlphaFoldDB" id="A0A7G1I363"/>
<reference evidence="1 2" key="1">
    <citation type="submission" date="2020-07" db="EMBL/GenBank/DDBJ databases">
        <title>Mycobacterium kansasii (former subtype) with zoonotic potential isolated from diseased indoor pet cat, Japan.</title>
        <authorList>
            <person name="Fukano H."/>
            <person name="Terazono T."/>
            <person name="Hoshino Y."/>
        </authorList>
    </citation>
    <scope>NUCLEOTIDE SEQUENCE [LARGE SCALE GENOMIC DNA]</scope>
    <source>
        <strain evidence="1 2">Kuro-I</strain>
    </source>
</reference>
<dbReference type="EMBL" id="AP023343">
    <property type="protein sequence ID" value="BCI85466.1"/>
    <property type="molecule type" value="Genomic_DNA"/>
</dbReference>
<dbReference type="Proteomes" id="UP000516380">
    <property type="component" value="Chromosome"/>
</dbReference>